<dbReference type="AlphaFoldDB" id="L8K051"/>
<organism evidence="2 3">
    <name type="scientific">Fulvivirga imtechensis AK7</name>
    <dbReference type="NCBI Taxonomy" id="1237149"/>
    <lineage>
        <taxon>Bacteria</taxon>
        <taxon>Pseudomonadati</taxon>
        <taxon>Bacteroidota</taxon>
        <taxon>Cytophagia</taxon>
        <taxon>Cytophagales</taxon>
        <taxon>Fulvivirgaceae</taxon>
        <taxon>Fulvivirga</taxon>
    </lineage>
</organism>
<protein>
    <recommendedName>
        <fullName evidence="1">Alkyl hydroperoxide reductase subunit C/ Thiol specific antioxidant domain-containing protein</fullName>
    </recommendedName>
</protein>
<proteinExistence type="predicted"/>
<dbReference type="EMBL" id="AMZN01000006">
    <property type="protein sequence ID" value="ELR73309.1"/>
    <property type="molecule type" value="Genomic_DNA"/>
</dbReference>
<reference evidence="2 3" key="1">
    <citation type="submission" date="2012-12" db="EMBL/GenBank/DDBJ databases">
        <title>Genome assembly of Fulvivirga imtechensis AK7.</title>
        <authorList>
            <person name="Nupur N."/>
            <person name="Khatri I."/>
            <person name="Kumar R."/>
            <person name="Subramanian S."/>
            <person name="Pinnaka A."/>
        </authorList>
    </citation>
    <scope>NUCLEOTIDE SEQUENCE [LARGE SCALE GENOMIC DNA]</scope>
    <source>
        <strain evidence="2 3">AK7</strain>
    </source>
</reference>
<gene>
    <name evidence="2" type="ORF">C900_04161</name>
</gene>
<name>L8K051_9BACT</name>
<dbReference type="Proteomes" id="UP000011135">
    <property type="component" value="Unassembled WGS sequence"/>
</dbReference>
<dbReference type="GO" id="GO:0016491">
    <property type="term" value="F:oxidoreductase activity"/>
    <property type="evidence" value="ECO:0007669"/>
    <property type="project" value="InterPro"/>
</dbReference>
<feature type="domain" description="Alkyl hydroperoxide reductase subunit C/ Thiol specific antioxidant" evidence="1">
    <location>
        <begin position="9"/>
        <end position="153"/>
    </location>
</feature>
<evidence type="ECO:0000313" key="3">
    <source>
        <dbReference type="Proteomes" id="UP000011135"/>
    </source>
</evidence>
<dbReference type="CDD" id="cd02970">
    <property type="entry name" value="PRX_like2"/>
    <property type="match status" value="1"/>
</dbReference>
<dbReference type="STRING" id="1237149.C900_04161"/>
<dbReference type="Pfam" id="PF00578">
    <property type="entry name" value="AhpC-TSA"/>
    <property type="match status" value="1"/>
</dbReference>
<accession>L8K051</accession>
<dbReference type="GO" id="GO:0016209">
    <property type="term" value="F:antioxidant activity"/>
    <property type="evidence" value="ECO:0007669"/>
    <property type="project" value="InterPro"/>
</dbReference>
<dbReference type="SUPFAM" id="SSF52833">
    <property type="entry name" value="Thioredoxin-like"/>
    <property type="match status" value="1"/>
</dbReference>
<sequence length="186" mass="21214">MYLEKNVIAPVFKLQDVFGRTIDLDEYRDKKILIAFFRHAGCPFCNLRVHTLTKIHEELKESGFEMIFFFESPERVILRSIFHKEVSPIPIISDPGKTWYGAYGLESSGYKSAMSHLTSFVQTVYKAKMNGLPVHTMASGESIKTMPAEFLVDRGLVIKELHYSQRLNDRMDVSAIRSFAQGNVTG</sequence>
<dbReference type="InterPro" id="IPR000866">
    <property type="entry name" value="AhpC/TSA"/>
</dbReference>
<dbReference type="InterPro" id="IPR036249">
    <property type="entry name" value="Thioredoxin-like_sf"/>
</dbReference>
<evidence type="ECO:0000259" key="1">
    <source>
        <dbReference type="Pfam" id="PF00578"/>
    </source>
</evidence>
<dbReference type="OrthoDB" id="9809746at2"/>
<keyword evidence="3" id="KW-1185">Reference proteome</keyword>
<dbReference type="Gene3D" id="3.40.30.10">
    <property type="entry name" value="Glutaredoxin"/>
    <property type="match status" value="1"/>
</dbReference>
<comment type="caution">
    <text evidence="2">The sequence shown here is derived from an EMBL/GenBank/DDBJ whole genome shotgun (WGS) entry which is preliminary data.</text>
</comment>
<dbReference type="eggNOG" id="COG1225">
    <property type="taxonomic scope" value="Bacteria"/>
</dbReference>
<dbReference type="RefSeq" id="WP_009577889.1">
    <property type="nucleotide sequence ID" value="NZ_AMZN01000006.1"/>
</dbReference>
<evidence type="ECO:0000313" key="2">
    <source>
        <dbReference type="EMBL" id="ELR73309.1"/>
    </source>
</evidence>